<dbReference type="Pfam" id="PF13398">
    <property type="entry name" value="Peptidase_M50B"/>
    <property type="match status" value="1"/>
</dbReference>
<accession>A0A840I5Q5</accession>
<proteinExistence type="predicted"/>
<feature type="transmembrane region" description="Helical" evidence="1">
    <location>
        <begin position="151"/>
        <end position="168"/>
    </location>
</feature>
<protein>
    <recommendedName>
        <fullName evidence="4">M50 family peptidase</fullName>
    </recommendedName>
</protein>
<gene>
    <name evidence="2" type="ORF">GGQ59_002749</name>
</gene>
<evidence type="ECO:0000313" key="2">
    <source>
        <dbReference type="EMBL" id="MBB4660199.1"/>
    </source>
</evidence>
<keyword evidence="1" id="KW-0812">Transmembrane</keyword>
<name>A0A840I5Q5_9PROT</name>
<dbReference type="EMBL" id="JACHOB010000007">
    <property type="protein sequence ID" value="MBB4660199.1"/>
    <property type="molecule type" value="Genomic_DNA"/>
</dbReference>
<reference evidence="2 3" key="1">
    <citation type="submission" date="2020-08" db="EMBL/GenBank/DDBJ databases">
        <title>Genomic Encyclopedia of Type Strains, Phase IV (KMG-IV): sequencing the most valuable type-strain genomes for metagenomic binning, comparative biology and taxonomic classification.</title>
        <authorList>
            <person name="Goeker M."/>
        </authorList>
    </citation>
    <scope>NUCLEOTIDE SEQUENCE [LARGE SCALE GENOMIC DNA]</scope>
    <source>
        <strain evidence="2 3">DSM 102850</strain>
    </source>
</reference>
<dbReference type="RefSeq" id="WP_183819581.1">
    <property type="nucleotide sequence ID" value="NZ_JACHOB010000007.1"/>
</dbReference>
<keyword evidence="1" id="KW-0472">Membrane</keyword>
<sequence length="247" mass="26020">MVGIDVGSGTNRATARQSPSGRGWLLAAVAVVSILAWQTETGRLALYPFTILATWFHEMGHGLAGMLTGRTFERLVIFPNGSGYALTVRFGGEWRLASAFVSAAGPLGPAVAGSLLILASRRIGATRACLAWLGLALLISTLIWVRSPIGWVVLPAMGVGLVLLATYGSATWQRLGVQVVGVQAGISAWQQFGYLFSSSADIGGRLSRSDTGAIAEALFLPYWVWGAAVSALIVTLLTLSARHALRP</sequence>
<dbReference type="InterPro" id="IPR049500">
    <property type="entry name" value="Peptidase_M50B-like"/>
</dbReference>
<feature type="transmembrane region" description="Helical" evidence="1">
    <location>
        <begin position="96"/>
        <end position="118"/>
    </location>
</feature>
<dbReference type="PANTHER" id="PTHR33979:SF2">
    <property type="entry name" value="PEPTIDASE M50B-LIKE-DOMAIN-CONTAINING PROTEIN"/>
    <property type="match status" value="1"/>
</dbReference>
<keyword evidence="3" id="KW-1185">Reference proteome</keyword>
<keyword evidence="1" id="KW-1133">Transmembrane helix</keyword>
<evidence type="ECO:0000256" key="1">
    <source>
        <dbReference type="SAM" id="Phobius"/>
    </source>
</evidence>
<comment type="caution">
    <text evidence="2">The sequence shown here is derived from an EMBL/GenBank/DDBJ whole genome shotgun (WGS) entry which is preliminary data.</text>
</comment>
<dbReference type="AlphaFoldDB" id="A0A840I5Q5"/>
<dbReference type="Proteomes" id="UP000563524">
    <property type="component" value="Unassembled WGS sequence"/>
</dbReference>
<evidence type="ECO:0008006" key="4">
    <source>
        <dbReference type="Google" id="ProtNLM"/>
    </source>
</evidence>
<dbReference type="PANTHER" id="PTHR33979">
    <property type="entry name" value="OS02G0221600 PROTEIN"/>
    <property type="match status" value="1"/>
</dbReference>
<feature type="transmembrane region" description="Helical" evidence="1">
    <location>
        <begin position="125"/>
        <end position="145"/>
    </location>
</feature>
<feature type="transmembrane region" description="Helical" evidence="1">
    <location>
        <begin position="175"/>
        <end position="197"/>
    </location>
</feature>
<feature type="transmembrane region" description="Helical" evidence="1">
    <location>
        <begin position="217"/>
        <end position="239"/>
    </location>
</feature>
<feature type="transmembrane region" description="Helical" evidence="1">
    <location>
        <begin position="21"/>
        <end position="39"/>
    </location>
</feature>
<organism evidence="2 3">
    <name type="scientific">Parvularcula dongshanensis</name>
    <dbReference type="NCBI Taxonomy" id="1173995"/>
    <lineage>
        <taxon>Bacteria</taxon>
        <taxon>Pseudomonadati</taxon>
        <taxon>Pseudomonadota</taxon>
        <taxon>Alphaproteobacteria</taxon>
        <taxon>Parvularculales</taxon>
        <taxon>Parvularculaceae</taxon>
        <taxon>Parvularcula</taxon>
    </lineage>
</organism>
<evidence type="ECO:0000313" key="3">
    <source>
        <dbReference type="Proteomes" id="UP000563524"/>
    </source>
</evidence>